<dbReference type="InterPro" id="IPR003170">
    <property type="entry name" value="MurB"/>
</dbReference>
<dbReference type="GO" id="GO:0071949">
    <property type="term" value="F:FAD binding"/>
    <property type="evidence" value="ECO:0007669"/>
    <property type="project" value="InterPro"/>
</dbReference>
<dbReference type="Proteomes" id="UP000262969">
    <property type="component" value="Unassembled WGS sequence"/>
</dbReference>
<evidence type="ECO:0000256" key="3">
    <source>
        <dbReference type="ARBA" id="ARBA00004496"/>
    </source>
</evidence>
<comment type="pathway">
    <text evidence="4 16">Cell wall biogenesis; peptidoglycan biosynthesis.</text>
</comment>
<feature type="active site" evidence="16">
    <location>
        <position position="179"/>
    </location>
</feature>
<proteinExistence type="inferred from homology"/>
<dbReference type="Pfam" id="PF01565">
    <property type="entry name" value="FAD_binding_4"/>
    <property type="match status" value="1"/>
</dbReference>
<dbReference type="UniPathway" id="UPA00219"/>
<evidence type="ECO:0000256" key="10">
    <source>
        <dbReference type="ARBA" id="ARBA00022960"/>
    </source>
</evidence>
<feature type="active site" evidence="16">
    <location>
        <position position="299"/>
    </location>
</feature>
<evidence type="ECO:0000256" key="4">
    <source>
        <dbReference type="ARBA" id="ARBA00004752"/>
    </source>
</evidence>
<evidence type="ECO:0000256" key="5">
    <source>
        <dbReference type="ARBA" id="ARBA00022490"/>
    </source>
</evidence>
<dbReference type="InterPro" id="IPR016166">
    <property type="entry name" value="FAD-bd_PCMH"/>
</dbReference>
<keyword evidence="5 16" id="KW-0963">Cytoplasm</keyword>
<comment type="catalytic activity">
    <reaction evidence="15 16">
        <text>UDP-N-acetyl-alpha-D-muramate + NADP(+) = UDP-N-acetyl-3-O-(1-carboxyvinyl)-alpha-D-glucosamine + NADPH + H(+)</text>
        <dbReference type="Rhea" id="RHEA:12248"/>
        <dbReference type="ChEBI" id="CHEBI:15378"/>
        <dbReference type="ChEBI" id="CHEBI:57783"/>
        <dbReference type="ChEBI" id="CHEBI:58349"/>
        <dbReference type="ChEBI" id="CHEBI:68483"/>
        <dbReference type="ChEBI" id="CHEBI:70757"/>
        <dbReference type="EC" id="1.3.1.98"/>
    </reaction>
</comment>
<dbReference type="InterPro" id="IPR036635">
    <property type="entry name" value="MurB_C_sf"/>
</dbReference>
<dbReference type="Gene3D" id="3.30.43.10">
    <property type="entry name" value="Uridine Diphospho-n-acetylenolpyruvylglucosamine Reductase, domain 2"/>
    <property type="match status" value="1"/>
</dbReference>
<dbReference type="SUPFAM" id="SSF56194">
    <property type="entry name" value="Uridine diphospho-N-Acetylenolpyruvylglucosamine reductase, MurB, C-terminal domain"/>
    <property type="match status" value="1"/>
</dbReference>
<dbReference type="GO" id="GO:0008360">
    <property type="term" value="P:regulation of cell shape"/>
    <property type="evidence" value="ECO:0007669"/>
    <property type="project" value="UniProtKB-KW"/>
</dbReference>
<dbReference type="GO" id="GO:0005829">
    <property type="term" value="C:cytosol"/>
    <property type="evidence" value="ECO:0007669"/>
    <property type="project" value="TreeGrafter"/>
</dbReference>
<dbReference type="Gene3D" id="3.90.78.10">
    <property type="entry name" value="UDP-N-acetylenolpyruvoylglucosamine reductase, C-terminal domain"/>
    <property type="match status" value="1"/>
</dbReference>
<comment type="similarity">
    <text evidence="16">Belongs to the MurB family.</text>
</comment>
<keyword evidence="8 16" id="KW-0274">FAD</keyword>
<evidence type="ECO:0000313" key="18">
    <source>
        <dbReference type="EMBL" id="HCL01028.1"/>
    </source>
</evidence>
<gene>
    <name evidence="16" type="primary">murB</name>
    <name evidence="18" type="ORF">DHW61_01150</name>
</gene>
<dbReference type="InterPro" id="IPR006094">
    <property type="entry name" value="Oxid_FAD_bind_N"/>
</dbReference>
<keyword evidence="9 16" id="KW-0521">NADP</keyword>
<evidence type="ECO:0000256" key="15">
    <source>
        <dbReference type="ARBA" id="ARBA00048914"/>
    </source>
</evidence>
<dbReference type="InterPro" id="IPR016167">
    <property type="entry name" value="FAD-bd_PCMH_sub1"/>
</dbReference>
<evidence type="ECO:0000256" key="2">
    <source>
        <dbReference type="ARBA" id="ARBA00003921"/>
    </source>
</evidence>
<dbReference type="Gene3D" id="3.30.465.10">
    <property type="match status" value="1"/>
</dbReference>
<evidence type="ECO:0000256" key="14">
    <source>
        <dbReference type="ARBA" id="ARBA00023316"/>
    </source>
</evidence>
<dbReference type="PANTHER" id="PTHR21071">
    <property type="entry name" value="UDP-N-ACETYLENOLPYRUVOYLGLUCOSAMINE REDUCTASE"/>
    <property type="match status" value="1"/>
</dbReference>
<evidence type="ECO:0000256" key="1">
    <source>
        <dbReference type="ARBA" id="ARBA00001974"/>
    </source>
</evidence>
<evidence type="ECO:0000256" key="16">
    <source>
        <dbReference type="HAMAP-Rule" id="MF_00037"/>
    </source>
</evidence>
<organism evidence="18 19">
    <name type="scientific">Lachnoclostridium phytofermentans</name>
    <dbReference type="NCBI Taxonomy" id="66219"/>
    <lineage>
        <taxon>Bacteria</taxon>
        <taxon>Bacillati</taxon>
        <taxon>Bacillota</taxon>
        <taxon>Clostridia</taxon>
        <taxon>Lachnospirales</taxon>
        <taxon>Lachnospiraceae</taxon>
    </lineage>
</organism>
<evidence type="ECO:0000256" key="7">
    <source>
        <dbReference type="ARBA" id="ARBA00022630"/>
    </source>
</evidence>
<comment type="cofactor">
    <cofactor evidence="1 16">
        <name>FAD</name>
        <dbReference type="ChEBI" id="CHEBI:57692"/>
    </cofactor>
</comment>
<dbReference type="InterPro" id="IPR036318">
    <property type="entry name" value="FAD-bd_PCMH-like_sf"/>
</dbReference>
<dbReference type="InterPro" id="IPR016169">
    <property type="entry name" value="FAD-bd_PCMH_sub2"/>
</dbReference>
<evidence type="ECO:0000256" key="6">
    <source>
        <dbReference type="ARBA" id="ARBA00022618"/>
    </source>
</evidence>
<evidence type="ECO:0000256" key="11">
    <source>
        <dbReference type="ARBA" id="ARBA00022984"/>
    </source>
</evidence>
<keyword evidence="11 16" id="KW-0573">Peptidoglycan synthesis</keyword>
<sequence>MDTVLQELKNIVSPDRVLCNEPLSKHTTFKIGGPADFFVITKKSEETAAVIRCCNQHNLPLLMLGKGSNLLISDAGIRGVVLKQEDNTEGFFVTQCEDGYLVTGGAGMNLSAFAMKIANESLTGFEFAAGIPGSLGGAVYMNAGAYGGEIKDCIKSARVLTKEGEILSLNREELELSYRSSIIQKKGYYVIDATFLLQKGNREDILIKIEELNQARKEKQPLEYPSAGSTFKRPEGYFAGKLIMDAGLRGYRVGGAMVSEKHCGFVINTGDATAKDVLQLIDDVRRIVKEKFGVTLEPEVRLIGEEANTNA</sequence>
<evidence type="ECO:0000256" key="9">
    <source>
        <dbReference type="ARBA" id="ARBA00022857"/>
    </source>
</evidence>
<dbReference type="Pfam" id="PF02873">
    <property type="entry name" value="MurB_C"/>
    <property type="match status" value="1"/>
</dbReference>
<dbReference type="GO" id="GO:0071555">
    <property type="term" value="P:cell wall organization"/>
    <property type="evidence" value="ECO:0007669"/>
    <property type="project" value="UniProtKB-KW"/>
</dbReference>
<evidence type="ECO:0000256" key="8">
    <source>
        <dbReference type="ARBA" id="ARBA00022827"/>
    </source>
</evidence>
<keyword evidence="13 16" id="KW-0131">Cell cycle</keyword>
<reference evidence="18 19" key="1">
    <citation type="journal article" date="2018" name="Nat. Biotechnol.">
        <title>A standardized bacterial taxonomy based on genome phylogeny substantially revises the tree of life.</title>
        <authorList>
            <person name="Parks D.H."/>
            <person name="Chuvochina M."/>
            <person name="Waite D.W."/>
            <person name="Rinke C."/>
            <person name="Skarshewski A."/>
            <person name="Chaumeil P.A."/>
            <person name="Hugenholtz P."/>
        </authorList>
    </citation>
    <scope>NUCLEOTIDE SEQUENCE [LARGE SCALE GENOMIC DNA]</scope>
    <source>
        <strain evidence="18">UBA11728</strain>
    </source>
</reference>
<keyword evidence="14 16" id="KW-0961">Cell wall biogenesis/degradation</keyword>
<dbReference type="InterPro" id="IPR011601">
    <property type="entry name" value="MurB_C"/>
</dbReference>
<name>A0A3D2X3Y0_9FIRM</name>
<keyword evidence="10 16" id="KW-0133">Cell shape</keyword>
<evidence type="ECO:0000259" key="17">
    <source>
        <dbReference type="PROSITE" id="PS51387"/>
    </source>
</evidence>
<dbReference type="NCBIfam" id="NF010480">
    <property type="entry name" value="PRK13905.1"/>
    <property type="match status" value="1"/>
</dbReference>
<keyword evidence="12 16" id="KW-0560">Oxidoreductase</keyword>
<keyword evidence="6 16" id="KW-0132">Cell division</keyword>
<dbReference type="PROSITE" id="PS51387">
    <property type="entry name" value="FAD_PCMH"/>
    <property type="match status" value="1"/>
</dbReference>
<comment type="function">
    <text evidence="2 16">Cell wall formation.</text>
</comment>
<feature type="active site" description="Proton donor" evidence="16">
    <location>
        <position position="229"/>
    </location>
</feature>
<feature type="domain" description="FAD-binding PCMH-type" evidence="17">
    <location>
        <begin position="30"/>
        <end position="200"/>
    </location>
</feature>
<dbReference type="HAMAP" id="MF_00037">
    <property type="entry name" value="MurB"/>
    <property type="match status" value="1"/>
</dbReference>
<evidence type="ECO:0000256" key="13">
    <source>
        <dbReference type="ARBA" id="ARBA00023306"/>
    </source>
</evidence>
<protein>
    <recommendedName>
        <fullName evidence="16">UDP-N-acetylenolpyruvoylglucosamine reductase</fullName>
        <ecNumber evidence="16">1.3.1.98</ecNumber>
    </recommendedName>
    <alternativeName>
        <fullName evidence="16">UDP-N-acetylmuramate dehydrogenase</fullName>
    </alternativeName>
</protein>
<dbReference type="GO" id="GO:0009252">
    <property type="term" value="P:peptidoglycan biosynthetic process"/>
    <property type="evidence" value="ECO:0007669"/>
    <property type="project" value="UniProtKB-UniRule"/>
</dbReference>
<comment type="subcellular location">
    <subcellularLocation>
        <location evidence="3 16">Cytoplasm</location>
    </subcellularLocation>
</comment>
<dbReference type="AlphaFoldDB" id="A0A3D2X3Y0"/>
<keyword evidence="7 16" id="KW-0285">Flavoprotein</keyword>
<dbReference type="GO" id="GO:0051301">
    <property type="term" value="P:cell division"/>
    <property type="evidence" value="ECO:0007669"/>
    <property type="project" value="UniProtKB-KW"/>
</dbReference>
<dbReference type="NCBIfam" id="TIGR00179">
    <property type="entry name" value="murB"/>
    <property type="match status" value="1"/>
</dbReference>
<evidence type="ECO:0000256" key="12">
    <source>
        <dbReference type="ARBA" id="ARBA00023002"/>
    </source>
</evidence>
<dbReference type="EMBL" id="DPVV01000044">
    <property type="protein sequence ID" value="HCL01028.1"/>
    <property type="molecule type" value="Genomic_DNA"/>
</dbReference>
<accession>A0A3D2X3Y0</accession>
<dbReference type="PANTHER" id="PTHR21071:SF4">
    <property type="entry name" value="UDP-N-ACETYLENOLPYRUVOYLGLUCOSAMINE REDUCTASE"/>
    <property type="match status" value="1"/>
</dbReference>
<evidence type="ECO:0000313" key="19">
    <source>
        <dbReference type="Proteomes" id="UP000262969"/>
    </source>
</evidence>
<dbReference type="EC" id="1.3.1.98" evidence="16"/>
<dbReference type="GO" id="GO:0008762">
    <property type="term" value="F:UDP-N-acetylmuramate dehydrogenase activity"/>
    <property type="evidence" value="ECO:0007669"/>
    <property type="project" value="UniProtKB-UniRule"/>
</dbReference>
<comment type="caution">
    <text evidence="18">The sequence shown here is derived from an EMBL/GenBank/DDBJ whole genome shotgun (WGS) entry which is preliminary data.</text>
</comment>
<dbReference type="SUPFAM" id="SSF56176">
    <property type="entry name" value="FAD-binding/transporter-associated domain-like"/>
    <property type="match status" value="1"/>
</dbReference>